<evidence type="ECO:0000313" key="2">
    <source>
        <dbReference type="Proteomes" id="UP000091820"/>
    </source>
</evidence>
<reference evidence="1" key="2">
    <citation type="submission" date="2020-05" db="UniProtKB">
        <authorList>
            <consortium name="EnsemblMetazoa"/>
        </authorList>
    </citation>
    <scope>IDENTIFICATION</scope>
    <source>
        <strain evidence="1">IAEA</strain>
    </source>
</reference>
<proteinExistence type="predicted"/>
<keyword evidence="2" id="KW-1185">Reference proteome</keyword>
<evidence type="ECO:0000313" key="1">
    <source>
        <dbReference type="EnsemblMetazoa" id="GBRI010431-PA"/>
    </source>
</evidence>
<protein>
    <submittedName>
        <fullName evidence="1">Uncharacterized protein</fullName>
    </submittedName>
</protein>
<dbReference type="Proteomes" id="UP000091820">
    <property type="component" value="Unassembled WGS sequence"/>
</dbReference>
<accession>A0A1A9W8T5</accession>
<dbReference type="EnsemblMetazoa" id="GBRI010431-RA">
    <property type="protein sequence ID" value="GBRI010431-PA"/>
    <property type="gene ID" value="GBRI010431"/>
</dbReference>
<dbReference type="AlphaFoldDB" id="A0A1A9W8T5"/>
<dbReference type="VEuPathDB" id="VectorBase:GBRI010431"/>
<reference evidence="2" key="1">
    <citation type="submission" date="2014-03" db="EMBL/GenBank/DDBJ databases">
        <authorList>
            <person name="Aksoy S."/>
            <person name="Warren W."/>
            <person name="Wilson R.K."/>
        </authorList>
    </citation>
    <scope>NUCLEOTIDE SEQUENCE [LARGE SCALE GENOMIC DNA]</scope>
    <source>
        <strain evidence="2">IAEA</strain>
    </source>
</reference>
<name>A0A1A9W8T5_9MUSC</name>
<organism evidence="1 2">
    <name type="scientific">Glossina brevipalpis</name>
    <dbReference type="NCBI Taxonomy" id="37001"/>
    <lineage>
        <taxon>Eukaryota</taxon>
        <taxon>Metazoa</taxon>
        <taxon>Ecdysozoa</taxon>
        <taxon>Arthropoda</taxon>
        <taxon>Hexapoda</taxon>
        <taxon>Insecta</taxon>
        <taxon>Pterygota</taxon>
        <taxon>Neoptera</taxon>
        <taxon>Endopterygota</taxon>
        <taxon>Diptera</taxon>
        <taxon>Brachycera</taxon>
        <taxon>Muscomorpha</taxon>
        <taxon>Hippoboscoidea</taxon>
        <taxon>Glossinidae</taxon>
        <taxon>Glossina</taxon>
    </lineage>
</organism>
<sequence length="182" mass="19927">MYISSVGTEVLVWACFTISLPFHLSYKIVYQRHLLGTMRLPKTIGTTGLPVLFSTLPLRASIEKFSAMGAAPLKTIRLNCGIVINLQPKDKRDIIVTVRPITPLGKPVVPDEKGLKSSKKSIAPSGNDSSGVIRMQAIGMFFLADLQAFDKIEKPLQVPIINFALLNNSCREISSIEKASKS</sequence>